<dbReference type="EMBL" id="JAAGVY010000003">
    <property type="protein sequence ID" value="NEN22413.1"/>
    <property type="molecule type" value="Genomic_DNA"/>
</dbReference>
<organism evidence="1 2">
    <name type="scientific">Cryomorpha ignava</name>
    <dbReference type="NCBI Taxonomy" id="101383"/>
    <lineage>
        <taxon>Bacteria</taxon>
        <taxon>Pseudomonadati</taxon>
        <taxon>Bacteroidota</taxon>
        <taxon>Flavobacteriia</taxon>
        <taxon>Flavobacteriales</taxon>
        <taxon>Cryomorphaceae</taxon>
        <taxon>Cryomorpha</taxon>
    </lineage>
</organism>
<name>A0A7K3WLA1_9FLAO</name>
<sequence>MAQSLTTKKEEFDFIKGDFAAEDAQEIIRHLFTKKISFHELKSFSAQIQFGKSDQDSLDRIKILKNRMSAIEKEILIAKEQSKTVRLSSKIYIELI</sequence>
<accession>A0A7K3WLA1</accession>
<gene>
    <name evidence="1" type="ORF">G3O08_02715</name>
</gene>
<evidence type="ECO:0000313" key="2">
    <source>
        <dbReference type="Proteomes" id="UP000486602"/>
    </source>
</evidence>
<evidence type="ECO:0000313" key="1">
    <source>
        <dbReference type="EMBL" id="NEN22413.1"/>
    </source>
</evidence>
<dbReference type="Proteomes" id="UP000486602">
    <property type="component" value="Unassembled WGS sequence"/>
</dbReference>
<dbReference type="RefSeq" id="WP_163283142.1">
    <property type="nucleotide sequence ID" value="NZ_JAAGVY010000003.1"/>
</dbReference>
<proteinExistence type="predicted"/>
<reference evidence="1 2" key="1">
    <citation type="submission" date="2020-02" db="EMBL/GenBank/DDBJ databases">
        <title>Out from the shadows clarifying the taxonomy of the family Cryomorphaceae and related taxa by utilizing the GTDB taxonomic framework.</title>
        <authorList>
            <person name="Bowman J.P."/>
        </authorList>
    </citation>
    <scope>NUCLEOTIDE SEQUENCE [LARGE SCALE GENOMIC DNA]</scope>
    <source>
        <strain evidence="1 2">QSSC 1-22</strain>
    </source>
</reference>
<dbReference type="AlphaFoldDB" id="A0A7K3WLA1"/>
<comment type="caution">
    <text evidence="1">The sequence shown here is derived from an EMBL/GenBank/DDBJ whole genome shotgun (WGS) entry which is preliminary data.</text>
</comment>
<keyword evidence="2" id="KW-1185">Reference proteome</keyword>
<protein>
    <submittedName>
        <fullName evidence="1">Uncharacterized protein</fullName>
    </submittedName>
</protein>